<dbReference type="RefSeq" id="WP_124696564.1">
    <property type="nucleotide sequence ID" value="NZ_JBHUFE010000036.1"/>
</dbReference>
<evidence type="ECO:0008006" key="4">
    <source>
        <dbReference type="Google" id="ProtNLM"/>
    </source>
</evidence>
<name>A0A3N9P4Q8_9BACL</name>
<dbReference type="OrthoDB" id="2438161at2"/>
<dbReference type="EMBL" id="RQPI01000009">
    <property type="protein sequence ID" value="RQW10380.1"/>
    <property type="molecule type" value="Genomic_DNA"/>
</dbReference>
<dbReference type="InterPro" id="IPR011990">
    <property type="entry name" value="TPR-like_helical_dom_sf"/>
</dbReference>
<sequence length="224" mass="25865">MRKMIILLFVAFFITSCAENSFDKYMRNGKDALIDKKFEDAINYFDLALIEEPNDKDAISLKERAEISLNKENDIKEFNQFKNDFDVIYIKLKQLGNGYDTFLYNLDQGEAKSKLIEAENLNDSIKKNSDKWSTNIQYKNLYNYLLSSSDNIKDMFMNASKDTPDNFFVTEGKSRSEIFNERVTSDPVTMARVSYVGYKGGLRDYQAEIDRIEGEINGTIISAK</sequence>
<protein>
    <recommendedName>
        <fullName evidence="4">Tetratricopeptide repeat protein</fullName>
    </recommendedName>
</protein>
<feature type="chain" id="PRO_5039122480" description="Tetratricopeptide repeat protein" evidence="1">
    <location>
        <begin position="19"/>
        <end position="224"/>
    </location>
</feature>
<keyword evidence="1" id="KW-0732">Signal</keyword>
<dbReference type="PROSITE" id="PS51257">
    <property type="entry name" value="PROKAR_LIPOPROTEIN"/>
    <property type="match status" value="1"/>
</dbReference>
<accession>A0A3N9P4Q8</accession>
<dbReference type="Proteomes" id="UP000282529">
    <property type="component" value="Unassembled WGS sequence"/>
</dbReference>
<reference evidence="2 3" key="1">
    <citation type="submission" date="2018-11" db="EMBL/GenBank/DDBJ databases">
        <title>Genome sequence of strain 7197.</title>
        <authorList>
            <person name="Gao J."/>
            <person name="Sun J."/>
        </authorList>
    </citation>
    <scope>NUCLEOTIDE SEQUENCE [LARGE SCALE GENOMIC DNA]</scope>
    <source>
        <strain evidence="2 3">7197</strain>
    </source>
</reference>
<evidence type="ECO:0000256" key="1">
    <source>
        <dbReference type="SAM" id="SignalP"/>
    </source>
</evidence>
<gene>
    <name evidence="2" type="ORF">EH198_16315</name>
</gene>
<proteinExistence type="predicted"/>
<keyword evidence="3" id="KW-1185">Reference proteome</keyword>
<evidence type="ECO:0000313" key="2">
    <source>
        <dbReference type="EMBL" id="RQW10380.1"/>
    </source>
</evidence>
<feature type="signal peptide" evidence="1">
    <location>
        <begin position="1"/>
        <end position="18"/>
    </location>
</feature>
<organism evidence="2 3">
    <name type="scientific">Paenibacillus rhizophilus</name>
    <dbReference type="NCBI Taxonomy" id="1850366"/>
    <lineage>
        <taxon>Bacteria</taxon>
        <taxon>Bacillati</taxon>
        <taxon>Bacillota</taxon>
        <taxon>Bacilli</taxon>
        <taxon>Bacillales</taxon>
        <taxon>Paenibacillaceae</taxon>
        <taxon>Paenibacillus</taxon>
    </lineage>
</organism>
<dbReference type="AlphaFoldDB" id="A0A3N9P4Q8"/>
<dbReference type="SUPFAM" id="SSF48452">
    <property type="entry name" value="TPR-like"/>
    <property type="match status" value="1"/>
</dbReference>
<comment type="caution">
    <text evidence="2">The sequence shown here is derived from an EMBL/GenBank/DDBJ whole genome shotgun (WGS) entry which is preliminary data.</text>
</comment>
<evidence type="ECO:0000313" key="3">
    <source>
        <dbReference type="Proteomes" id="UP000282529"/>
    </source>
</evidence>